<dbReference type="GO" id="GO:0004222">
    <property type="term" value="F:metalloendopeptidase activity"/>
    <property type="evidence" value="ECO:0007669"/>
    <property type="project" value="InterPro"/>
</dbReference>
<comment type="cofactor">
    <cofactor evidence="1">
        <name>Zn(2+)</name>
        <dbReference type="ChEBI" id="CHEBI:29105"/>
    </cofactor>
</comment>
<dbReference type="NCBIfam" id="TIGR04183">
    <property type="entry name" value="Por_Secre_tail"/>
    <property type="match status" value="1"/>
</dbReference>
<feature type="active site" description="Proton donor" evidence="10">
    <location>
        <position position="491"/>
    </location>
</feature>
<dbReference type="GO" id="GO:0046872">
    <property type="term" value="F:metal ion binding"/>
    <property type="evidence" value="ECO:0007669"/>
    <property type="project" value="UniProtKB-KW"/>
</dbReference>
<keyword evidence="4" id="KW-0479">Metal-binding</keyword>
<accession>A0A271J5K6</accession>
<evidence type="ECO:0000256" key="8">
    <source>
        <dbReference type="ARBA" id="ARBA00023049"/>
    </source>
</evidence>
<evidence type="ECO:0000256" key="7">
    <source>
        <dbReference type="ARBA" id="ARBA00022833"/>
    </source>
</evidence>
<evidence type="ECO:0000256" key="2">
    <source>
        <dbReference type="ARBA" id="ARBA00009388"/>
    </source>
</evidence>
<evidence type="ECO:0000256" key="4">
    <source>
        <dbReference type="ARBA" id="ARBA00022723"/>
    </source>
</evidence>
<dbReference type="InterPro" id="IPR025711">
    <property type="entry name" value="PepSY"/>
</dbReference>
<dbReference type="Gene3D" id="3.10.450.40">
    <property type="match status" value="1"/>
</dbReference>
<dbReference type="InterPro" id="IPR013856">
    <property type="entry name" value="Peptidase_M4_domain"/>
</dbReference>
<comment type="similarity">
    <text evidence="2">Belongs to the peptidase M4 family.</text>
</comment>
<keyword evidence="9" id="KW-0865">Zymogen</keyword>
<evidence type="ECO:0000259" key="13">
    <source>
        <dbReference type="Pfam" id="PF01447"/>
    </source>
</evidence>
<dbReference type="InterPro" id="IPR035914">
    <property type="entry name" value="Sperma_CUB_dom_sf"/>
</dbReference>
<feature type="active site" evidence="10">
    <location>
        <position position="401"/>
    </location>
</feature>
<evidence type="ECO:0000256" key="6">
    <source>
        <dbReference type="ARBA" id="ARBA00022801"/>
    </source>
</evidence>
<dbReference type="InterPro" id="IPR001570">
    <property type="entry name" value="Peptidase_M4_C_domain"/>
</dbReference>
<feature type="region of interest" description="Disordered" evidence="11">
    <location>
        <begin position="443"/>
        <end position="471"/>
    </location>
</feature>
<feature type="signal peptide" evidence="12">
    <location>
        <begin position="1"/>
        <end position="26"/>
    </location>
</feature>
<dbReference type="PRINTS" id="PR00730">
    <property type="entry name" value="THERMOLYSIN"/>
</dbReference>
<feature type="domain" description="Secretion system C-terminal sorting" evidence="17">
    <location>
        <begin position="737"/>
        <end position="810"/>
    </location>
</feature>
<gene>
    <name evidence="18" type="ORF">BSZ37_16690</name>
</gene>
<sequence length="814" mass="86068">MRVAPLRRGLAALALSALLLTPGASAQDAREAVAAEFGAVTRSVYATDRDTPTFLAGDLGRASANDVSGFFRDHAAAFGFASAPELRVERTETDDLGMTHVRVRQTVDGVPVWTGDGALHIRDGRAVAWGGDLHPGATDIDTRPALAADASLVLAKRDLGPVEFRDSVPADAFGDAMDWTPTADLVVYPHDDGYRLAYHVRLFVDAPRPANWEVFVDAKTGDVLHRFNSIHTFDPRVEATAAASGVPYARQSDSSVLAMVAPETGSGSSLYSGTVTIPTYSSGGTYYLYDTTRGPSYIRTMTGNNGTSLPGSYITDSDNNFTSSAARAGVDAHYGQILTYDYFLNTHGRNSYNGSGANMTSTVHHRSGYNNAFWNGQQMVYGDGDGSTFGPLVELDIAAHELTHAVTEYTAGLVYQKESGALNESVSDIFAVMVDRDDWTLGENSYTPGTGGDALRSLSNPPAEGQPDHYDDRLYPGSCSPSQSNDYCGVHTNSGIPNKAAYLMAAGGTHNGVSVSSIGRNATERIWYRALANYFTSSTTFSAARAGTIQAATDLYGSGSSQVTAVTNAWAAVGVGSSGGGGGGGGGTAQWYYESANAQTPHPYANNYNYTHTYTKTGAQQVAMYFAQFELENNYDFVYIKDAGNTTRATYTGTRSGFWAVVDGSTIKSNIVTDYSVTGYGYRITQVAYYSTQALMTATGELDAVAMDEPPVAPPSDVLGVVPAKAEALVLDLAVGPNPATSVATVGVSMPEAGDARVAVLDLLGREVASPHAGRLQAGRTDVALDTSALPAGVYVVVLDVDGQRLTRQLTVVR</sequence>
<dbReference type="InterPro" id="IPR050728">
    <property type="entry name" value="Zinc_Metalloprotease_M4"/>
</dbReference>
<evidence type="ECO:0000259" key="14">
    <source>
        <dbReference type="Pfam" id="PF02868"/>
    </source>
</evidence>
<dbReference type="Pfam" id="PF07504">
    <property type="entry name" value="FTP"/>
    <property type="match status" value="1"/>
</dbReference>
<dbReference type="Gene3D" id="3.10.170.10">
    <property type="match status" value="1"/>
</dbReference>
<dbReference type="OrthoDB" id="9792152at2"/>
<evidence type="ECO:0000259" key="16">
    <source>
        <dbReference type="Pfam" id="PF07504"/>
    </source>
</evidence>
<keyword evidence="7" id="KW-0862">Zinc</keyword>
<dbReference type="Gene3D" id="3.10.450.490">
    <property type="match status" value="1"/>
</dbReference>
<evidence type="ECO:0000256" key="11">
    <source>
        <dbReference type="SAM" id="MobiDB-lite"/>
    </source>
</evidence>
<proteinExistence type="inferred from homology"/>
<dbReference type="Gene3D" id="2.60.120.290">
    <property type="entry name" value="Spermadhesin, CUB domain"/>
    <property type="match status" value="1"/>
</dbReference>
<dbReference type="SUPFAM" id="SSF49854">
    <property type="entry name" value="Spermadhesin, CUB domain"/>
    <property type="match status" value="1"/>
</dbReference>
<dbReference type="InterPro" id="IPR026444">
    <property type="entry name" value="Secre_tail"/>
</dbReference>
<feature type="domain" description="FTP" evidence="16">
    <location>
        <begin position="85"/>
        <end position="133"/>
    </location>
</feature>
<evidence type="ECO:0000259" key="17">
    <source>
        <dbReference type="Pfam" id="PF18962"/>
    </source>
</evidence>
<evidence type="ECO:0000256" key="5">
    <source>
        <dbReference type="ARBA" id="ARBA00022729"/>
    </source>
</evidence>
<keyword evidence="3" id="KW-0645">Protease</keyword>
<feature type="domain" description="PepSY" evidence="15">
    <location>
        <begin position="186"/>
        <end position="224"/>
    </location>
</feature>
<keyword evidence="19" id="KW-1185">Reference proteome</keyword>
<dbReference type="InterPro" id="IPR027268">
    <property type="entry name" value="Peptidase_M4/M1_CTD_sf"/>
</dbReference>
<keyword evidence="6" id="KW-0378">Hydrolase</keyword>
<organism evidence="18 19">
    <name type="scientific">Rubrivirga marina</name>
    <dbReference type="NCBI Taxonomy" id="1196024"/>
    <lineage>
        <taxon>Bacteria</taxon>
        <taxon>Pseudomonadati</taxon>
        <taxon>Rhodothermota</taxon>
        <taxon>Rhodothermia</taxon>
        <taxon>Rhodothermales</taxon>
        <taxon>Rubricoccaceae</taxon>
        <taxon>Rubrivirga</taxon>
    </lineage>
</organism>
<evidence type="ECO:0000313" key="19">
    <source>
        <dbReference type="Proteomes" id="UP000216339"/>
    </source>
</evidence>
<dbReference type="Gene3D" id="1.10.390.10">
    <property type="entry name" value="Neutral Protease Domain 2"/>
    <property type="match status" value="1"/>
</dbReference>
<evidence type="ECO:0000256" key="1">
    <source>
        <dbReference type="ARBA" id="ARBA00001947"/>
    </source>
</evidence>
<dbReference type="Pfam" id="PF03413">
    <property type="entry name" value="PepSY"/>
    <property type="match status" value="1"/>
</dbReference>
<name>A0A271J5K6_9BACT</name>
<protein>
    <submittedName>
        <fullName evidence="18">Uncharacterized protein</fullName>
    </submittedName>
</protein>
<evidence type="ECO:0000259" key="15">
    <source>
        <dbReference type="Pfam" id="PF03413"/>
    </source>
</evidence>
<evidence type="ECO:0000256" key="12">
    <source>
        <dbReference type="SAM" id="SignalP"/>
    </source>
</evidence>
<dbReference type="SUPFAM" id="SSF55486">
    <property type="entry name" value="Metalloproteases ('zincins'), catalytic domain"/>
    <property type="match status" value="1"/>
</dbReference>
<keyword evidence="8" id="KW-0482">Metalloprotease</keyword>
<feature type="chain" id="PRO_5013284066" evidence="12">
    <location>
        <begin position="27"/>
        <end position="814"/>
    </location>
</feature>
<keyword evidence="5 12" id="KW-0732">Signal</keyword>
<dbReference type="GO" id="GO:0006508">
    <property type="term" value="P:proteolysis"/>
    <property type="evidence" value="ECO:0007669"/>
    <property type="project" value="UniProtKB-KW"/>
</dbReference>
<dbReference type="PANTHER" id="PTHR33794:SF1">
    <property type="entry name" value="BACILLOLYSIN"/>
    <property type="match status" value="1"/>
</dbReference>
<reference evidence="18 19" key="1">
    <citation type="submission" date="2016-11" db="EMBL/GenBank/DDBJ databases">
        <title>Study of marine rhodopsin-containing bacteria.</title>
        <authorList>
            <person name="Yoshizawa S."/>
            <person name="Kumagai Y."/>
            <person name="Kogure K."/>
        </authorList>
    </citation>
    <scope>NUCLEOTIDE SEQUENCE [LARGE SCALE GENOMIC DNA]</scope>
    <source>
        <strain evidence="18 19">SAORIC-28</strain>
    </source>
</reference>
<dbReference type="InterPro" id="IPR011096">
    <property type="entry name" value="FTP_domain"/>
</dbReference>
<feature type="domain" description="Peptidase M4 C-terminal" evidence="14">
    <location>
        <begin position="411"/>
        <end position="575"/>
    </location>
</feature>
<dbReference type="Pfam" id="PF01447">
    <property type="entry name" value="Peptidase_M4"/>
    <property type="match status" value="1"/>
</dbReference>
<dbReference type="EMBL" id="MQWD01000001">
    <property type="protein sequence ID" value="PAP77959.1"/>
    <property type="molecule type" value="Genomic_DNA"/>
</dbReference>
<evidence type="ECO:0000256" key="9">
    <source>
        <dbReference type="ARBA" id="ARBA00023145"/>
    </source>
</evidence>
<dbReference type="Proteomes" id="UP000216339">
    <property type="component" value="Unassembled WGS sequence"/>
</dbReference>
<comment type="caution">
    <text evidence="18">The sequence shown here is derived from an EMBL/GenBank/DDBJ whole genome shotgun (WGS) entry which is preliminary data.</text>
</comment>
<dbReference type="PANTHER" id="PTHR33794">
    <property type="entry name" value="BACILLOLYSIN"/>
    <property type="match status" value="1"/>
</dbReference>
<feature type="domain" description="Peptidase M4" evidence="13">
    <location>
        <begin position="264"/>
        <end position="408"/>
    </location>
</feature>
<evidence type="ECO:0000313" key="18">
    <source>
        <dbReference type="EMBL" id="PAP77959.1"/>
    </source>
</evidence>
<dbReference type="InterPro" id="IPR023612">
    <property type="entry name" value="Peptidase_M4"/>
</dbReference>
<evidence type="ECO:0000256" key="3">
    <source>
        <dbReference type="ARBA" id="ARBA00022670"/>
    </source>
</evidence>
<dbReference type="Pfam" id="PF18962">
    <property type="entry name" value="Por_Secre_tail"/>
    <property type="match status" value="1"/>
</dbReference>
<dbReference type="Pfam" id="PF02868">
    <property type="entry name" value="Peptidase_M4_C"/>
    <property type="match status" value="1"/>
</dbReference>
<dbReference type="RefSeq" id="WP_095511626.1">
    <property type="nucleotide sequence ID" value="NZ_MQWD01000001.1"/>
</dbReference>
<evidence type="ECO:0000256" key="10">
    <source>
        <dbReference type="PIRSR" id="PIRSR623612-1"/>
    </source>
</evidence>
<dbReference type="AlphaFoldDB" id="A0A271J5K6"/>
<dbReference type="CDD" id="cd09597">
    <property type="entry name" value="M4_TLP"/>
    <property type="match status" value="1"/>
</dbReference>